<feature type="region of interest" description="Disordered" evidence="1">
    <location>
        <begin position="332"/>
        <end position="351"/>
    </location>
</feature>
<dbReference type="InterPro" id="IPR040442">
    <property type="entry name" value="Pyrv_kinase-like_dom_sf"/>
</dbReference>
<protein>
    <recommendedName>
        <fullName evidence="3">Isocitrate lyase</fullName>
    </recommendedName>
</protein>
<dbReference type="Gene3D" id="3.20.20.60">
    <property type="entry name" value="Phosphoenolpyruvate-binding domains"/>
    <property type="match status" value="1"/>
</dbReference>
<dbReference type="EMBL" id="HBIP01020759">
    <property type="protein sequence ID" value="CAE0497278.1"/>
    <property type="molecule type" value="Transcribed_RNA"/>
</dbReference>
<feature type="region of interest" description="Disordered" evidence="1">
    <location>
        <begin position="357"/>
        <end position="482"/>
    </location>
</feature>
<gene>
    <name evidence="2" type="ORF">DTER00134_LOCUS12351</name>
</gene>
<feature type="compositionally biased region" description="Basic and acidic residues" evidence="1">
    <location>
        <begin position="374"/>
        <end position="386"/>
    </location>
</feature>
<evidence type="ECO:0000313" key="2">
    <source>
        <dbReference type="EMBL" id="CAE0497278.1"/>
    </source>
</evidence>
<dbReference type="PANTHER" id="PTHR42905:SF2">
    <property type="entry name" value="PHOSPHOENOLPYRUVATE CARBOXYLASE FAMILY PROTEIN"/>
    <property type="match status" value="1"/>
</dbReference>
<feature type="compositionally biased region" description="Low complexity" evidence="1">
    <location>
        <begin position="417"/>
        <end position="445"/>
    </location>
</feature>
<dbReference type="SUPFAM" id="SSF51621">
    <property type="entry name" value="Phosphoenolpyruvate/pyruvate domain"/>
    <property type="match status" value="1"/>
</dbReference>
<proteinExistence type="predicted"/>
<reference evidence="2" key="1">
    <citation type="submission" date="2021-01" db="EMBL/GenBank/DDBJ databases">
        <authorList>
            <person name="Corre E."/>
            <person name="Pelletier E."/>
            <person name="Niang G."/>
            <person name="Scheremetjew M."/>
            <person name="Finn R."/>
            <person name="Kale V."/>
            <person name="Holt S."/>
            <person name="Cochrane G."/>
            <person name="Meng A."/>
            <person name="Brown T."/>
            <person name="Cohen L."/>
        </authorList>
    </citation>
    <scope>NUCLEOTIDE SEQUENCE</scope>
    <source>
        <strain evidence="2">CCMP1320</strain>
    </source>
</reference>
<dbReference type="CDD" id="cd00377">
    <property type="entry name" value="ICL_PEPM"/>
    <property type="match status" value="1"/>
</dbReference>
<accession>A0A7S3QYG1</accession>
<sequence length="563" mass="60406">MLTNPKILHAHSVNLPSKSRFAVHKRAAVIPQSSRASNPRTQKLRDLLQEKYILKGPCCHDALSAKLIEQAGFDFAFMSGFCTSAARLGAPDTGLISYAEMVDQGRYIHEATHSMPIIGDGDTGYGNAVNVKRTVKGYAQAGFAGILIEDQIMPKSCGHVKGKRVTSREEAVSRIKAAVDAREEGADILILARTDARQAISLDEALWRAAAFADAGADLLFIDALQSEEEMRAFCSLPGAAGRVPKMANMLEGGGKTPILSPEQLQQLGFKLVAYPLSLLGVSIRAMQQALGSLQTGQIPAEKEMGSFQDIQKAVGFDEYFEQEAKYALPGSPGSFASPAETGTPHTCSAAAASGAVASTGTGQKDNADVQNVQKEEGEKKKDDSSGSRAGSVYSYSRPPSGREVAGGWDKRPQEPQPQQQQEQNKGEQELAQQQQQQQREQQAQSVEADAVIEEPSAIVESGTRLPTSSRAGEDAGGDSSRTNLFGRNFLVRISDETTRVIKLETRIPAAFLSGLTALVPNVSGLNLESMIERALRDRTLGSKEALVSVDAGSNNRLEVFLE</sequence>
<name>A0A7S3QYG1_DUNTE</name>
<evidence type="ECO:0000256" key="1">
    <source>
        <dbReference type="SAM" id="MobiDB-lite"/>
    </source>
</evidence>
<organism evidence="2">
    <name type="scientific">Dunaliella tertiolecta</name>
    <name type="common">Green alga</name>
    <dbReference type="NCBI Taxonomy" id="3047"/>
    <lineage>
        <taxon>Eukaryota</taxon>
        <taxon>Viridiplantae</taxon>
        <taxon>Chlorophyta</taxon>
        <taxon>core chlorophytes</taxon>
        <taxon>Chlorophyceae</taxon>
        <taxon>CS clade</taxon>
        <taxon>Chlamydomonadales</taxon>
        <taxon>Dunaliellaceae</taxon>
        <taxon>Dunaliella</taxon>
    </lineage>
</organism>
<dbReference type="PANTHER" id="PTHR42905">
    <property type="entry name" value="PHOSPHOENOLPYRUVATE CARBOXYLASE"/>
    <property type="match status" value="1"/>
</dbReference>
<dbReference type="GO" id="GO:0003824">
    <property type="term" value="F:catalytic activity"/>
    <property type="evidence" value="ECO:0007669"/>
    <property type="project" value="InterPro"/>
</dbReference>
<dbReference type="InterPro" id="IPR015813">
    <property type="entry name" value="Pyrv/PenolPyrv_kinase-like_dom"/>
</dbReference>
<dbReference type="InterPro" id="IPR039556">
    <property type="entry name" value="ICL/PEPM"/>
</dbReference>
<dbReference type="AlphaFoldDB" id="A0A7S3QYG1"/>
<evidence type="ECO:0008006" key="3">
    <source>
        <dbReference type="Google" id="ProtNLM"/>
    </source>
</evidence>
<dbReference type="Pfam" id="PF13714">
    <property type="entry name" value="PEP_mutase"/>
    <property type="match status" value="1"/>
</dbReference>